<dbReference type="FunFam" id="1.20.210.10:FF:000001">
    <property type="entry name" value="Cytochrome c oxidase subunit 1"/>
    <property type="match status" value="1"/>
</dbReference>
<feature type="transmembrane region" description="Helical" evidence="25">
    <location>
        <begin position="289"/>
        <end position="313"/>
    </location>
</feature>
<dbReference type="PROSITE" id="PS00077">
    <property type="entry name" value="COX1_CUB"/>
    <property type="match status" value="1"/>
</dbReference>
<name>A0A7H0DKS6_9COLE</name>
<dbReference type="EC" id="7.1.1.9" evidence="7 24"/>
<dbReference type="GO" id="GO:0005743">
    <property type="term" value="C:mitochondrial inner membrane"/>
    <property type="evidence" value="ECO:0007669"/>
    <property type="project" value="UniProtKB-SubCell"/>
</dbReference>
<evidence type="ECO:0000256" key="19">
    <source>
        <dbReference type="ARBA" id="ARBA00023004"/>
    </source>
</evidence>
<dbReference type="RefSeq" id="YP_009995481.1">
    <property type="nucleotide sequence ID" value="NC_052904.1"/>
</dbReference>
<keyword evidence="18 25" id="KW-1133">Transmembrane helix</keyword>
<feature type="transmembrane region" description="Helical" evidence="25">
    <location>
        <begin position="169"/>
        <end position="196"/>
    </location>
</feature>
<feature type="transmembrane region" description="Helical" evidence="25">
    <location>
        <begin position="365"/>
        <end position="386"/>
    </location>
</feature>
<feature type="transmembrane region" description="Helical" evidence="25">
    <location>
        <begin position="39"/>
        <end position="61"/>
    </location>
</feature>
<keyword evidence="15" id="KW-0460">Magnesium</keyword>
<evidence type="ECO:0000256" key="4">
    <source>
        <dbReference type="ARBA" id="ARBA00004673"/>
    </source>
</evidence>
<dbReference type="InterPro" id="IPR000883">
    <property type="entry name" value="Cyt_C_Oxase_1"/>
</dbReference>
<dbReference type="PROSITE" id="PS50855">
    <property type="entry name" value="COX1"/>
    <property type="match status" value="1"/>
</dbReference>
<dbReference type="AlphaFoldDB" id="A0A7H0DKS6"/>
<evidence type="ECO:0000256" key="25">
    <source>
        <dbReference type="SAM" id="Phobius"/>
    </source>
</evidence>
<evidence type="ECO:0000256" key="6">
    <source>
        <dbReference type="ARBA" id="ARBA00011164"/>
    </source>
</evidence>
<evidence type="ECO:0000256" key="20">
    <source>
        <dbReference type="ARBA" id="ARBA00023008"/>
    </source>
</evidence>
<dbReference type="CDD" id="cd01663">
    <property type="entry name" value="Cyt_c_Oxidase_I"/>
    <property type="match status" value="1"/>
</dbReference>
<evidence type="ECO:0000256" key="12">
    <source>
        <dbReference type="ARBA" id="ARBA00022692"/>
    </source>
</evidence>
<evidence type="ECO:0000256" key="22">
    <source>
        <dbReference type="ARBA" id="ARBA00023136"/>
    </source>
</evidence>
<feature type="transmembrane region" description="Helical" evidence="25">
    <location>
        <begin position="436"/>
        <end position="459"/>
    </location>
</feature>
<accession>A0A7H0DKS6</accession>
<evidence type="ECO:0000256" key="2">
    <source>
        <dbReference type="ARBA" id="ARBA00001971"/>
    </source>
</evidence>
<comment type="cofactor">
    <cofactor evidence="1">
        <name>Cu cation</name>
        <dbReference type="ChEBI" id="CHEBI:23378"/>
    </cofactor>
</comment>
<dbReference type="GO" id="GO:0045277">
    <property type="term" value="C:respiratory chain complex IV"/>
    <property type="evidence" value="ECO:0007669"/>
    <property type="project" value="InterPro"/>
</dbReference>
<comment type="catalytic activity">
    <reaction evidence="23">
        <text>4 Fe(II)-[cytochrome c] + O2 + 8 H(+)(in) = 4 Fe(III)-[cytochrome c] + 2 H2O + 4 H(+)(out)</text>
        <dbReference type="Rhea" id="RHEA:11436"/>
        <dbReference type="Rhea" id="RHEA-COMP:10350"/>
        <dbReference type="Rhea" id="RHEA-COMP:14399"/>
        <dbReference type="ChEBI" id="CHEBI:15377"/>
        <dbReference type="ChEBI" id="CHEBI:15378"/>
        <dbReference type="ChEBI" id="CHEBI:15379"/>
        <dbReference type="ChEBI" id="CHEBI:29033"/>
        <dbReference type="ChEBI" id="CHEBI:29034"/>
        <dbReference type="EC" id="7.1.1.9"/>
    </reaction>
    <physiologicalReaction direction="left-to-right" evidence="23">
        <dbReference type="Rhea" id="RHEA:11437"/>
    </physiologicalReaction>
</comment>
<dbReference type="SUPFAM" id="SSF81442">
    <property type="entry name" value="Cytochrome c oxidase subunit I-like"/>
    <property type="match status" value="1"/>
</dbReference>
<dbReference type="InterPro" id="IPR036927">
    <property type="entry name" value="Cyt_c_oxase-like_su1_sf"/>
</dbReference>
<proteinExistence type="inferred from homology"/>
<evidence type="ECO:0000256" key="1">
    <source>
        <dbReference type="ARBA" id="ARBA00001935"/>
    </source>
</evidence>
<feature type="transmembrane region" description="Helical" evidence="25">
    <location>
        <begin position="398"/>
        <end position="416"/>
    </location>
</feature>
<comment type="subunit">
    <text evidence="6">Component of the cytochrome c oxidase (complex IV, CIV), a multisubunit enzyme composed of a catalytic core of 3 subunits and several supernumerary subunits. The complex exists as a monomer or a dimer and forms supercomplexes (SCs) in the inner mitochondrial membrane with ubiquinol-cytochrome c oxidoreductase (cytochrome b-c1 complex, complex III, CIII).</text>
</comment>
<keyword evidence="22 24" id="KW-0472">Membrane</keyword>
<evidence type="ECO:0000256" key="15">
    <source>
        <dbReference type="ARBA" id="ARBA00022842"/>
    </source>
</evidence>
<keyword evidence="17 24" id="KW-0249">Electron transport</keyword>
<keyword evidence="21 24" id="KW-0496">Mitochondrion</keyword>
<organism evidence="27">
    <name type="scientific">Ochthebius sculptoides</name>
    <dbReference type="NCBI Taxonomy" id="1309337"/>
    <lineage>
        <taxon>Eukaryota</taxon>
        <taxon>Metazoa</taxon>
        <taxon>Ecdysozoa</taxon>
        <taxon>Arthropoda</taxon>
        <taxon>Hexapoda</taxon>
        <taxon>Insecta</taxon>
        <taxon>Pterygota</taxon>
        <taxon>Neoptera</taxon>
        <taxon>Endopterygota</taxon>
        <taxon>Coleoptera</taxon>
        <taxon>Polyphaga</taxon>
        <taxon>Staphyliniformia</taxon>
        <taxon>Hydraenidae</taxon>
        <taxon>Ochthebiinae</taxon>
        <taxon>Ochthebius</taxon>
    </lineage>
</organism>
<dbReference type="InterPro" id="IPR023615">
    <property type="entry name" value="Cyt_c_Oxase_su1_BS"/>
</dbReference>
<dbReference type="Pfam" id="PF00115">
    <property type="entry name" value="COX1"/>
    <property type="match status" value="1"/>
</dbReference>
<dbReference type="PANTHER" id="PTHR10422">
    <property type="entry name" value="CYTOCHROME C OXIDASE SUBUNIT 1"/>
    <property type="match status" value="1"/>
</dbReference>
<evidence type="ECO:0000256" key="14">
    <source>
        <dbReference type="ARBA" id="ARBA00022792"/>
    </source>
</evidence>
<feature type="transmembrane region" description="Helical" evidence="25">
    <location>
        <begin position="6"/>
        <end position="27"/>
    </location>
</feature>
<dbReference type="PANTHER" id="PTHR10422:SF18">
    <property type="entry name" value="CYTOCHROME C OXIDASE SUBUNIT 1"/>
    <property type="match status" value="1"/>
</dbReference>
<evidence type="ECO:0000256" key="13">
    <source>
        <dbReference type="ARBA" id="ARBA00022723"/>
    </source>
</evidence>
<dbReference type="GO" id="GO:0006123">
    <property type="term" value="P:mitochondrial electron transport, cytochrome c to oxygen"/>
    <property type="evidence" value="ECO:0007669"/>
    <property type="project" value="TreeGrafter"/>
</dbReference>
<evidence type="ECO:0000313" key="27">
    <source>
        <dbReference type="EMBL" id="QNP09936.1"/>
    </source>
</evidence>
<gene>
    <name evidence="27" type="primary">cox1</name>
</gene>
<dbReference type="InterPro" id="IPR033944">
    <property type="entry name" value="Cyt_c_oxase_su1_dom"/>
</dbReference>
<dbReference type="UniPathway" id="UPA00705"/>
<feature type="transmembrane region" description="Helical" evidence="25">
    <location>
        <begin position="325"/>
        <end position="345"/>
    </location>
</feature>
<keyword evidence="9 24" id="KW-0813">Transport</keyword>
<evidence type="ECO:0000256" key="21">
    <source>
        <dbReference type="ARBA" id="ARBA00023128"/>
    </source>
</evidence>
<evidence type="ECO:0000256" key="16">
    <source>
        <dbReference type="ARBA" id="ARBA00022967"/>
    </source>
</evidence>
<evidence type="ECO:0000256" key="11">
    <source>
        <dbReference type="ARBA" id="ARBA00022660"/>
    </source>
</evidence>
<keyword evidence="12 24" id="KW-0812">Transmembrane</keyword>
<sequence length="500" mass="55252">MGTLYFIFGAWAGMVGTSLSILIRAELGNPGTLIGDDQIYNVIVTAHAFIMIFFMVMPIMIGGFGNWLVPLMLGAPDMAFPRMNNMSFWLLPPSLSLLLMSSMVESGAGTGWTVYPPLSSNIAHGGASVDLAIFSLHLAGISSILGAVNFITTVINMRSVGMTFDRMPLFVWAVVITALLLLLSLPVLAGAITMLLTDRNLNTSFFDPAGGGDPILYQHLFWFFGHPEVYILILPGFGMISHIICQESGKKETFGTLGMIYAMMAIGLLGFVVWAHHMFTVGMDVDTRAYFTSATMIIAVPTGIKIFSWLATLHGTQINYSPSMLWSLGFVFLFTVGGLTGVILANSSIDIILHDTYYVVAHFHYVLSMGAVFAIMAGFIQWFPLFTGLTLNNKYLKIQFLIMFIGVNLTFFPQHFLGLSGMPRRYSDYPDAYTTWNIISSIGSMISLIAIFLFLFIIWESFISLRKSISSMHMNTSIEWFQLMPPAEHSYSELPLLASE</sequence>
<dbReference type="GeneID" id="62633240"/>
<feature type="transmembrane region" description="Helical" evidence="25">
    <location>
        <begin position="135"/>
        <end position="157"/>
    </location>
</feature>
<protein>
    <recommendedName>
        <fullName evidence="8 24">Cytochrome c oxidase subunit 1</fullName>
        <ecNumber evidence="7 24">7.1.1.9</ecNumber>
    </recommendedName>
</protein>
<evidence type="ECO:0000256" key="18">
    <source>
        <dbReference type="ARBA" id="ARBA00022989"/>
    </source>
</evidence>
<keyword evidence="10 24" id="KW-0349">Heme</keyword>
<feature type="transmembrane region" description="Helical" evidence="25">
    <location>
        <begin position="229"/>
        <end position="245"/>
    </location>
</feature>
<evidence type="ECO:0000256" key="23">
    <source>
        <dbReference type="ARBA" id="ARBA00049512"/>
    </source>
</evidence>
<dbReference type="InterPro" id="IPR023616">
    <property type="entry name" value="Cyt_c_oxase-like_su1_dom"/>
</dbReference>
<evidence type="ECO:0000256" key="7">
    <source>
        <dbReference type="ARBA" id="ARBA00012949"/>
    </source>
</evidence>
<dbReference type="GO" id="GO:0004129">
    <property type="term" value="F:cytochrome-c oxidase activity"/>
    <property type="evidence" value="ECO:0007669"/>
    <property type="project" value="UniProtKB-EC"/>
</dbReference>
<keyword evidence="11 24" id="KW-0679">Respiratory chain</keyword>
<evidence type="ECO:0000259" key="26">
    <source>
        <dbReference type="PROSITE" id="PS50855"/>
    </source>
</evidence>
<comment type="function">
    <text evidence="24">Component of the cytochrome c oxidase, the last enzyme in the mitochondrial electron transport chain which drives oxidative phosphorylation. The respiratory chain contains 3 multisubunit complexes succinate dehydrogenase (complex II, CII), ubiquinol-cytochrome c oxidoreductase (cytochrome b-c1 complex, complex III, CIII) and cytochrome c oxidase (complex IV, CIV), that cooperate to transfer electrons derived from NADH and succinate to molecular oxygen, creating an electrochemical gradient over the inner membrane that drives transmembrane transport and the ATP synthase. Cytochrome c oxidase is the component of the respiratory chain that catalyzes the reduction of oxygen to water. Electrons originating from reduced cytochrome c in the intermembrane space (IMS) are transferred via the dinuclear copper A center (CU(A)) of subunit 2 and heme A of subunit 1 to the active site in subunit 1, a binuclear center (BNC) formed by heme A3 and copper B (CU(B)). The BNC reduces molecular oxygen to 2 water molecules using 4 electrons from cytochrome c in the IMS and 4 protons from the mitochondrial matrix.</text>
</comment>
<evidence type="ECO:0000256" key="8">
    <source>
        <dbReference type="ARBA" id="ARBA00015947"/>
    </source>
</evidence>
<keyword evidence="20 24" id="KW-0186">Copper</keyword>
<dbReference type="Gene3D" id="1.20.210.10">
    <property type="entry name" value="Cytochrome c oxidase-like, subunit I domain"/>
    <property type="match status" value="1"/>
</dbReference>
<feature type="transmembrane region" description="Helical" evidence="25">
    <location>
        <begin position="257"/>
        <end position="277"/>
    </location>
</feature>
<dbReference type="EMBL" id="MT823003">
    <property type="protein sequence ID" value="QNP09936.1"/>
    <property type="molecule type" value="Genomic_DNA"/>
</dbReference>
<dbReference type="PRINTS" id="PR01165">
    <property type="entry name" value="CYCOXIDASEI"/>
</dbReference>
<keyword evidence="16" id="KW-1278">Translocase</keyword>
<evidence type="ECO:0000256" key="10">
    <source>
        <dbReference type="ARBA" id="ARBA00022617"/>
    </source>
</evidence>
<evidence type="ECO:0000256" key="17">
    <source>
        <dbReference type="ARBA" id="ARBA00022982"/>
    </source>
</evidence>
<comment type="pathway">
    <text evidence="4 24">Energy metabolism; oxidative phosphorylation.</text>
</comment>
<comment type="similarity">
    <text evidence="5 24">Belongs to the heme-copper respiratory oxidase family.</text>
</comment>
<dbReference type="GO" id="GO:0020037">
    <property type="term" value="F:heme binding"/>
    <property type="evidence" value="ECO:0007669"/>
    <property type="project" value="InterPro"/>
</dbReference>
<evidence type="ECO:0000256" key="24">
    <source>
        <dbReference type="RuleBase" id="RU000369"/>
    </source>
</evidence>
<feature type="domain" description="Cytochrome oxidase subunit I profile" evidence="26">
    <location>
        <begin position="1"/>
        <end position="498"/>
    </location>
</feature>
<reference evidence="27" key="1">
    <citation type="journal article" date="2020" name="Mol.">
        <title>Irreversible habitat specialization does not constrain diversification in hypersaline water beetles.</title>
        <authorList>
            <person name="Villastrigo A."/>
            <person name="Arribas P."/>
            <person name="Ribera I."/>
        </authorList>
    </citation>
    <scope>NUCLEOTIDE SEQUENCE</scope>
</reference>
<keyword evidence="19 24" id="KW-0408">Iron</keyword>
<evidence type="ECO:0000256" key="9">
    <source>
        <dbReference type="ARBA" id="ARBA00022448"/>
    </source>
</evidence>
<evidence type="ECO:0000256" key="5">
    <source>
        <dbReference type="ARBA" id="ARBA00009578"/>
    </source>
</evidence>
<dbReference type="GO" id="GO:0015990">
    <property type="term" value="P:electron transport coupled proton transport"/>
    <property type="evidence" value="ECO:0007669"/>
    <property type="project" value="TreeGrafter"/>
</dbReference>
<comment type="subcellular location">
    <subcellularLocation>
        <location evidence="3 24">Mitochondrion inner membrane</location>
        <topology evidence="3 24">Multi-pass membrane protein</topology>
    </subcellularLocation>
</comment>
<keyword evidence="14 24" id="KW-0999">Mitochondrion inner membrane</keyword>
<comment type="cofactor">
    <cofactor evidence="2">
        <name>heme</name>
        <dbReference type="ChEBI" id="CHEBI:30413"/>
    </cofactor>
</comment>
<keyword evidence="13 24" id="KW-0479">Metal-binding</keyword>
<evidence type="ECO:0000256" key="3">
    <source>
        <dbReference type="ARBA" id="ARBA00004448"/>
    </source>
</evidence>
<dbReference type="GO" id="GO:0046872">
    <property type="term" value="F:metal ion binding"/>
    <property type="evidence" value="ECO:0007669"/>
    <property type="project" value="UniProtKB-KW"/>
</dbReference>
<geneLocation type="mitochondrion" evidence="27"/>